<dbReference type="PANTHER" id="PTHR46470">
    <property type="entry name" value="N-ACYLNEURAMINATE-9-PHOSPHATASE"/>
    <property type="match status" value="1"/>
</dbReference>
<keyword evidence="2 4" id="KW-0378">Hydrolase</keyword>
<accession>A0A7Y9KLK3</accession>
<dbReference type="Gene3D" id="1.20.120.710">
    <property type="entry name" value="Haloacid dehalogenase hydrolase-like domain"/>
    <property type="match status" value="1"/>
</dbReference>
<dbReference type="NCBIfam" id="TIGR01549">
    <property type="entry name" value="HAD-SF-IA-v1"/>
    <property type="match status" value="1"/>
</dbReference>
<sequence length="233" mass="25594">MIRGVCFDLDGTLLRDDHMDDVLVRVAAGVSERHGLTSADVDAVHRRAWSEQWDEIGEQWMLGRVPTDVVMAGVWRRALSQFDVDDLEAAAREAYELQWRIETTSWSLYPEALDVLAECRRRGIRTSIITNGPSDLQRAKLDAVDLTGRFDAILVSGEVGAQKPDPAIFDAAVEGMGVEASEALHIGDNQHADVGGARASGLTAVWIDRRGAEQDCDPHHIVTDLRGLVELLG</sequence>
<dbReference type="InterPro" id="IPR006439">
    <property type="entry name" value="HAD-SF_hydro_IA"/>
</dbReference>
<evidence type="ECO:0000256" key="3">
    <source>
        <dbReference type="ARBA" id="ARBA00022842"/>
    </source>
</evidence>
<organism evidence="4 5">
    <name type="scientific">Microbacterium immunditiarum</name>
    <dbReference type="NCBI Taxonomy" id="337480"/>
    <lineage>
        <taxon>Bacteria</taxon>
        <taxon>Bacillati</taxon>
        <taxon>Actinomycetota</taxon>
        <taxon>Actinomycetes</taxon>
        <taxon>Micrococcales</taxon>
        <taxon>Microbacteriaceae</taxon>
        <taxon>Microbacterium</taxon>
    </lineage>
</organism>
<dbReference type="InterPro" id="IPR051400">
    <property type="entry name" value="HAD-like_hydrolase"/>
</dbReference>
<keyword evidence="5" id="KW-1185">Reference proteome</keyword>
<name>A0A7Y9KLK3_9MICO</name>
<dbReference type="RefSeq" id="WP_179489461.1">
    <property type="nucleotide sequence ID" value="NZ_JACCBV010000001.1"/>
</dbReference>
<protein>
    <submittedName>
        <fullName evidence="4">Putative hydrolase of the HAD superfamily</fullName>
    </submittedName>
</protein>
<dbReference type="GO" id="GO:0044281">
    <property type="term" value="P:small molecule metabolic process"/>
    <property type="evidence" value="ECO:0007669"/>
    <property type="project" value="UniProtKB-ARBA"/>
</dbReference>
<dbReference type="PRINTS" id="PR00413">
    <property type="entry name" value="HADHALOGNASE"/>
</dbReference>
<dbReference type="NCBIfam" id="TIGR01509">
    <property type="entry name" value="HAD-SF-IA-v3"/>
    <property type="match status" value="1"/>
</dbReference>
<dbReference type="Proteomes" id="UP000576969">
    <property type="component" value="Unassembled WGS sequence"/>
</dbReference>
<gene>
    <name evidence="4" type="ORF">BJ991_001882</name>
</gene>
<dbReference type="AlphaFoldDB" id="A0A7Y9KLK3"/>
<dbReference type="GO" id="GO:0016787">
    <property type="term" value="F:hydrolase activity"/>
    <property type="evidence" value="ECO:0007669"/>
    <property type="project" value="UniProtKB-KW"/>
</dbReference>
<dbReference type="SUPFAM" id="SSF56784">
    <property type="entry name" value="HAD-like"/>
    <property type="match status" value="1"/>
</dbReference>
<dbReference type="SFLD" id="SFLDS00003">
    <property type="entry name" value="Haloacid_Dehalogenase"/>
    <property type="match status" value="1"/>
</dbReference>
<dbReference type="SFLD" id="SFLDG01135">
    <property type="entry name" value="C1.5.6:_HAD__Beta-PGM__Phospha"/>
    <property type="match status" value="1"/>
</dbReference>
<dbReference type="SFLD" id="SFLDG01129">
    <property type="entry name" value="C1.5:_HAD__Beta-PGM__Phosphata"/>
    <property type="match status" value="1"/>
</dbReference>
<comment type="caution">
    <text evidence="4">The sequence shown here is derived from an EMBL/GenBank/DDBJ whole genome shotgun (WGS) entry which is preliminary data.</text>
</comment>
<reference evidence="4 5" key="1">
    <citation type="submission" date="2020-07" db="EMBL/GenBank/DDBJ databases">
        <title>Sequencing the genomes of 1000 actinobacteria strains.</title>
        <authorList>
            <person name="Klenk H.-P."/>
        </authorList>
    </citation>
    <scope>NUCLEOTIDE SEQUENCE [LARGE SCALE GENOMIC DNA]</scope>
    <source>
        <strain evidence="4 5">DSM 24662</strain>
    </source>
</reference>
<evidence type="ECO:0000256" key="1">
    <source>
        <dbReference type="ARBA" id="ARBA00001946"/>
    </source>
</evidence>
<evidence type="ECO:0000313" key="4">
    <source>
        <dbReference type="EMBL" id="NYE19854.1"/>
    </source>
</evidence>
<dbReference type="InterPro" id="IPR036412">
    <property type="entry name" value="HAD-like_sf"/>
</dbReference>
<dbReference type="InterPro" id="IPR023214">
    <property type="entry name" value="HAD_sf"/>
</dbReference>
<comment type="cofactor">
    <cofactor evidence="1">
        <name>Mg(2+)</name>
        <dbReference type="ChEBI" id="CHEBI:18420"/>
    </cofactor>
</comment>
<proteinExistence type="predicted"/>
<evidence type="ECO:0000256" key="2">
    <source>
        <dbReference type="ARBA" id="ARBA00022801"/>
    </source>
</evidence>
<dbReference type="Gene3D" id="3.40.50.1000">
    <property type="entry name" value="HAD superfamily/HAD-like"/>
    <property type="match status" value="1"/>
</dbReference>
<dbReference type="Pfam" id="PF00702">
    <property type="entry name" value="Hydrolase"/>
    <property type="match status" value="1"/>
</dbReference>
<dbReference type="EMBL" id="JACCBV010000001">
    <property type="protein sequence ID" value="NYE19854.1"/>
    <property type="molecule type" value="Genomic_DNA"/>
</dbReference>
<evidence type="ECO:0000313" key="5">
    <source>
        <dbReference type="Proteomes" id="UP000576969"/>
    </source>
</evidence>
<keyword evidence="3" id="KW-0460">Magnesium</keyword>